<dbReference type="InterPro" id="IPR000315">
    <property type="entry name" value="Znf_B-box"/>
</dbReference>
<dbReference type="InterPro" id="IPR058030">
    <property type="entry name" value="TRIM8/14/16/25/29/45/65_CC"/>
</dbReference>
<dbReference type="Pfam" id="PF13445">
    <property type="entry name" value="zf-RING_UBOX"/>
    <property type="match status" value="1"/>
</dbReference>
<dbReference type="Gene3D" id="2.60.120.920">
    <property type="match status" value="1"/>
</dbReference>
<dbReference type="SMART" id="SM00504">
    <property type="entry name" value="Ubox"/>
    <property type="match status" value="1"/>
</dbReference>
<dbReference type="InterPro" id="IPR051051">
    <property type="entry name" value="E3_ubiq-ligase_TRIM/RNF"/>
</dbReference>
<dbReference type="SUPFAM" id="SSF57845">
    <property type="entry name" value="B-box zinc-binding domain"/>
    <property type="match status" value="1"/>
</dbReference>
<feature type="domain" description="B30.2/SPRY" evidence="9">
    <location>
        <begin position="336"/>
        <end position="531"/>
    </location>
</feature>
<reference evidence="10" key="1">
    <citation type="submission" date="2025-08" db="UniProtKB">
        <authorList>
            <consortium name="Ensembl"/>
        </authorList>
    </citation>
    <scope>IDENTIFICATION</scope>
</reference>
<dbReference type="Pfam" id="PF25600">
    <property type="entry name" value="TRIM_CC"/>
    <property type="match status" value="1"/>
</dbReference>
<dbReference type="PANTHER" id="PTHR25465">
    <property type="entry name" value="B-BOX DOMAIN CONTAINING"/>
    <property type="match status" value="1"/>
</dbReference>
<evidence type="ECO:0000256" key="4">
    <source>
        <dbReference type="ARBA" id="ARBA00022833"/>
    </source>
</evidence>
<evidence type="ECO:0000313" key="10">
    <source>
        <dbReference type="Ensembl" id="ENSCCRP00015089855.1"/>
    </source>
</evidence>
<dbReference type="InterPro" id="IPR027370">
    <property type="entry name" value="Znf-RING_euk"/>
</dbReference>
<name>A0A8C1Y510_CYPCA</name>
<dbReference type="Pfam" id="PF13765">
    <property type="entry name" value="PRY"/>
    <property type="match status" value="1"/>
</dbReference>
<dbReference type="GO" id="GO:0005737">
    <property type="term" value="C:cytoplasm"/>
    <property type="evidence" value="ECO:0007669"/>
    <property type="project" value="UniProtKB-ARBA"/>
</dbReference>
<evidence type="ECO:0000256" key="1">
    <source>
        <dbReference type="ARBA" id="ARBA00022588"/>
    </source>
</evidence>
<dbReference type="Pfam" id="PF00622">
    <property type="entry name" value="SPRY"/>
    <property type="match status" value="1"/>
</dbReference>
<dbReference type="SMART" id="SM00589">
    <property type="entry name" value="PRY"/>
    <property type="match status" value="1"/>
</dbReference>
<protein>
    <recommendedName>
        <fullName evidence="12">E3 ubiquitin-protein ligase TRIM39-like</fullName>
    </recommendedName>
</protein>
<dbReference type="Proteomes" id="UP000694700">
    <property type="component" value="Unplaced"/>
</dbReference>
<accession>A0A8C1Y510</accession>
<dbReference type="SMART" id="SM00336">
    <property type="entry name" value="BBOX"/>
    <property type="match status" value="2"/>
</dbReference>
<keyword evidence="3 6" id="KW-0863">Zinc-finger</keyword>
<dbReference type="PROSITE" id="PS50089">
    <property type="entry name" value="ZF_RING_2"/>
    <property type="match status" value="1"/>
</dbReference>
<evidence type="ECO:0000259" key="8">
    <source>
        <dbReference type="PROSITE" id="PS50119"/>
    </source>
</evidence>
<sequence length="549" mass="63191">MLSSSGALNEELQCSICLDVFIDPVTTPCGHNFCRTCLNKCWTNTHTCFCPSCKETFSRKPDLKINTTLREVVQHFNEKLNLGRSEVFCDFCDERKQKAVKSCLMCPSSYCETHLEPHHRVPRLKKHKLINAVENLEDYICQKHERPLELFCRDDQMSVCLSCTEGDHRTHNTVPIEEESQQKKNQLLQTQTDVQQMIQNRMKKIQEIQHSVEERKGNTDKEKSASVGLFTDLICSIERCQSEVLKMMEEQQKAAEKPAEDPVKELQQEITDLKKRNTELEQISHTDDHLHLLQMFSSLCSHPHTKNWTEISTDSNMDVLPMKRVLIQLKKTLDRSLNEKLSQSGLKCVQKFAVDVALDPDTVNPCLILSDDGKQVSHGDIEQDFPENPKRFDVFSCVLAKQGFSSGRFYYEVQVKGKTRWDLGVARESINRKGKITLTPEDGYWTLILRNENQYKACDNQSFSLYLKVKPEQVGVFVDYEEGLVSFYDVESSFHIYSFTGQTFTDKLYPYFSPGHNDKGKNSNPLTILPVNKYIALKCALNCPEYTVF</sequence>
<evidence type="ECO:0000256" key="3">
    <source>
        <dbReference type="ARBA" id="ARBA00022771"/>
    </source>
</evidence>
<dbReference type="CDD" id="cd19769">
    <property type="entry name" value="Bbox2_TRIM16-like"/>
    <property type="match status" value="1"/>
</dbReference>
<evidence type="ECO:0000259" key="7">
    <source>
        <dbReference type="PROSITE" id="PS50089"/>
    </source>
</evidence>
<dbReference type="PROSITE" id="PS50188">
    <property type="entry name" value="B302_SPRY"/>
    <property type="match status" value="1"/>
</dbReference>
<dbReference type="SUPFAM" id="SSF49899">
    <property type="entry name" value="Concanavalin A-like lectins/glucanases"/>
    <property type="match status" value="1"/>
</dbReference>
<proteinExistence type="predicted"/>
<dbReference type="GO" id="GO:0008270">
    <property type="term" value="F:zinc ion binding"/>
    <property type="evidence" value="ECO:0007669"/>
    <property type="project" value="UniProtKB-KW"/>
</dbReference>
<dbReference type="InterPro" id="IPR013320">
    <property type="entry name" value="ConA-like_dom_sf"/>
</dbReference>
<organism evidence="10 11">
    <name type="scientific">Cyprinus carpio</name>
    <name type="common">Common carp</name>
    <dbReference type="NCBI Taxonomy" id="7962"/>
    <lineage>
        <taxon>Eukaryota</taxon>
        <taxon>Metazoa</taxon>
        <taxon>Chordata</taxon>
        <taxon>Craniata</taxon>
        <taxon>Vertebrata</taxon>
        <taxon>Euteleostomi</taxon>
        <taxon>Actinopterygii</taxon>
        <taxon>Neopterygii</taxon>
        <taxon>Teleostei</taxon>
        <taxon>Ostariophysi</taxon>
        <taxon>Cypriniformes</taxon>
        <taxon>Cyprinidae</taxon>
        <taxon>Cyprininae</taxon>
        <taxon>Cyprinus</taxon>
    </lineage>
</organism>
<dbReference type="AlphaFoldDB" id="A0A8C1Y510"/>
<keyword evidence="2" id="KW-0479">Metal-binding</keyword>
<evidence type="ECO:0000256" key="2">
    <source>
        <dbReference type="ARBA" id="ARBA00022723"/>
    </source>
</evidence>
<evidence type="ECO:0000256" key="5">
    <source>
        <dbReference type="ARBA" id="ARBA00022859"/>
    </source>
</evidence>
<keyword evidence="4" id="KW-0862">Zinc</keyword>
<dbReference type="GO" id="GO:0004842">
    <property type="term" value="F:ubiquitin-protein transferase activity"/>
    <property type="evidence" value="ECO:0007669"/>
    <property type="project" value="InterPro"/>
</dbReference>
<dbReference type="PROSITE" id="PS50119">
    <property type="entry name" value="ZF_BBOX"/>
    <property type="match status" value="1"/>
</dbReference>
<dbReference type="InterPro" id="IPR001841">
    <property type="entry name" value="Znf_RING"/>
</dbReference>
<dbReference type="Pfam" id="PF00643">
    <property type="entry name" value="zf-B_box"/>
    <property type="match status" value="1"/>
</dbReference>
<dbReference type="SMART" id="SM00449">
    <property type="entry name" value="SPRY"/>
    <property type="match status" value="1"/>
</dbReference>
<evidence type="ECO:0008006" key="12">
    <source>
        <dbReference type="Google" id="ProtNLM"/>
    </source>
</evidence>
<dbReference type="GO" id="GO:0016567">
    <property type="term" value="P:protein ubiquitination"/>
    <property type="evidence" value="ECO:0007669"/>
    <property type="project" value="InterPro"/>
</dbReference>
<feature type="domain" description="B box-type" evidence="8">
    <location>
        <begin position="136"/>
        <end position="176"/>
    </location>
</feature>
<dbReference type="InterPro" id="IPR003877">
    <property type="entry name" value="SPRY_dom"/>
</dbReference>
<evidence type="ECO:0000256" key="6">
    <source>
        <dbReference type="PROSITE-ProRule" id="PRU00024"/>
    </source>
</evidence>
<dbReference type="InterPro" id="IPR013083">
    <property type="entry name" value="Znf_RING/FYVE/PHD"/>
</dbReference>
<dbReference type="SUPFAM" id="SSF57850">
    <property type="entry name" value="RING/U-box"/>
    <property type="match status" value="1"/>
</dbReference>
<dbReference type="InterPro" id="IPR006574">
    <property type="entry name" value="PRY"/>
</dbReference>
<dbReference type="PANTHER" id="PTHR25465:SF32">
    <property type="entry name" value="BLOODTHIRSTY-RELATED GENE FAMILY, MEMBER 16 ISOFORM X1-RELATED"/>
    <property type="match status" value="1"/>
</dbReference>
<dbReference type="Ensembl" id="ENSCCRT00015092760.1">
    <property type="protein sequence ID" value="ENSCCRP00015089855.1"/>
    <property type="gene ID" value="ENSCCRG00015036300.1"/>
</dbReference>
<dbReference type="Gene3D" id="4.10.830.40">
    <property type="match status" value="1"/>
</dbReference>
<dbReference type="GO" id="GO:0045087">
    <property type="term" value="P:innate immune response"/>
    <property type="evidence" value="ECO:0007669"/>
    <property type="project" value="UniProtKB-KW"/>
</dbReference>
<feature type="domain" description="RING-type" evidence="7">
    <location>
        <begin position="14"/>
        <end position="54"/>
    </location>
</feature>
<dbReference type="InterPro" id="IPR003613">
    <property type="entry name" value="Ubox_domain"/>
</dbReference>
<dbReference type="FunFam" id="2.60.120.920:FF:000004">
    <property type="entry name" value="Butyrophilin subfamily 1 member A1"/>
    <property type="match status" value="1"/>
</dbReference>
<dbReference type="InterPro" id="IPR003879">
    <property type="entry name" value="Butyrophylin_SPRY"/>
</dbReference>
<dbReference type="InterPro" id="IPR043136">
    <property type="entry name" value="B30.2/SPRY_sf"/>
</dbReference>
<dbReference type="SMART" id="SM00184">
    <property type="entry name" value="RING"/>
    <property type="match status" value="1"/>
</dbReference>
<dbReference type="InterPro" id="IPR017907">
    <property type="entry name" value="Znf_RING_CS"/>
</dbReference>
<evidence type="ECO:0000259" key="9">
    <source>
        <dbReference type="PROSITE" id="PS50188"/>
    </source>
</evidence>
<keyword evidence="5" id="KW-0391">Immunity</keyword>
<dbReference type="PROSITE" id="PS00518">
    <property type="entry name" value="ZF_RING_1"/>
    <property type="match status" value="1"/>
</dbReference>
<dbReference type="Gene3D" id="3.30.40.10">
    <property type="entry name" value="Zinc/RING finger domain, C3HC4 (zinc finger)"/>
    <property type="match status" value="1"/>
</dbReference>
<dbReference type="Gene3D" id="3.30.160.60">
    <property type="entry name" value="Classic Zinc Finger"/>
    <property type="match status" value="1"/>
</dbReference>
<evidence type="ECO:0000313" key="11">
    <source>
        <dbReference type="Proteomes" id="UP000694700"/>
    </source>
</evidence>
<keyword evidence="1" id="KW-0399">Innate immunity</keyword>
<dbReference type="PRINTS" id="PR01407">
    <property type="entry name" value="BUTYPHLNCDUF"/>
</dbReference>
<dbReference type="CDD" id="cd13733">
    <property type="entry name" value="SPRY_PRY_C-I_1"/>
    <property type="match status" value="1"/>
</dbReference>
<dbReference type="InterPro" id="IPR001870">
    <property type="entry name" value="B30.2/SPRY"/>
</dbReference>